<evidence type="ECO:0000256" key="5">
    <source>
        <dbReference type="ARBA" id="ARBA00023014"/>
    </source>
</evidence>
<dbReference type="InterPro" id="IPR012340">
    <property type="entry name" value="NA-bd_OB-fold"/>
</dbReference>
<dbReference type="Gene3D" id="2.40.50.140">
    <property type="entry name" value="Nucleic acid-binding proteins"/>
    <property type="match status" value="1"/>
</dbReference>
<reference evidence="8 9" key="1">
    <citation type="submission" date="2024-06" db="EMBL/GenBank/DDBJ databases">
        <title>Genomic Encyclopedia of Type Strains, Phase IV (KMG-IV): sequencing the most valuable type-strain genomes for metagenomic binning, comparative biology and taxonomic classification.</title>
        <authorList>
            <person name="Goeker M."/>
        </authorList>
    </citation>
    <scope>NUCLEOTIDE SEQUENCE [LARGE SCALE GENOMIC DNA]</scope>
    <source>
        <strain evidence="8 9">DSM 23649</strain>
    </source>
</reference>
<keyword evidence="1" id="KW-0408">Iron</keyword>
<evidence type="ECO:0000256" key="6">
    <source>
        <dbReference type="PROSITE-ProRule" id="PRU01024"/>
    </source>
</evidence>
<evidence type="ECO:0000256" key="2">
    <source>
        <dbReference type="ARBA" id="ARBA00022603"/>
    </source>
</evidence>
<dbReference type="GO" id="GO:0032259">
    <property type="term" value="P:methylation"/>
    <property type="evidence" value="ECO:0007669"/>
    <property type="project" value="UniProtKB-KW"/>
</dbReference>
<evidence type="ECO:0000313" key="8">
    <source>
        <dbReference type="EMBL" id="MET3589353.1"/>
    </source>
</evidence>
<dbReference type="RefSeq" id="WP_354188837.1">
    <property type="nucleotide sequence ID" value="NZ_JBEPLI010000002.1"/>
</dbReference>
<dbReference type="Gene3D" id="2.40.50.1070">
    <property type="match status" value="1"/>
</dbReference>
<keyword evidence="3 6" id="KW-0808">Transferase</keyword>
<dbReference type="InterPro" id="IPR030390">
    <property type="entry name" value="MeTrfase_TrmA_AS"/>
</dbReference>
<evidence type="ECO:0000256" key="1">
    <source>
        <dbReference type="ARBA" id="ARBA00022485"/>
    </source>
</evidence>
<dbReference type="EMBL" id="JBEPLI010000002">
    <property type="protein sequence ID" value="MET3589353.1"/>
    <property type="molecule type" value="Genomic_DNA"/>
</dbReference>
<keyword evidence="5" id="KW-0411">Iron-sulfur</keyword>
<keyword evidence="1" id="KW-0479">Metal-binding</keyword>
<evidence type="ECO:0000256" key="3">
    <source>
        <dbReference type="ARBA" id="ARBA00022679"/>
    </source>
</evidence>
<feature type="active site" evidence="7">
    <location>
        <position position="366"/>
    </location>
</feature>
<keyword evidence="1" id="KW-0004">4Fe-4S</keyword>
<feature type="active site" description="Nucleophile" evidence="6">
    <location>
        <position position="366"/>
    </location>
</feature>
<dbReference type="PANTHER" id="PTHR11061">
    <property type="entry name" value="RNA M5U METHYLTRANSFERASE"/>
    <property type="match status" value="1"/>
</dbReference>
<evidence type="ECO:0000313" key="9">
    <source>
        <dbReference type="Proteomes" id="UP001549086"/>
    </source>
</evidence>
<keyword evidence="2 6" id="KW-0489">Methyltransferase</keyword>
<accession>A0ABV2HFN7</accession>
<dbReference type="CDD" id="cd02440">
    <property type="entry name" value="AdoMet_MTases"/>
    <property type="match status" value="1"/>
</dbReference>
<organism evidence="8 9">
    <name type="scientific">Bartonella silvatica</name>
    <dbReference type="NCBI Taxonomy" id="357760"/>
    <lineage>
        <taxon>Bacteria</taxon>
        <taxon>Pseudomonadati</taxon>
        <taxon>Pseudomonadota</taxon>
        <taxon>Alphaproteobacteria</taxon>
        <taxon>Hyphomicrobiales</taxon>
        <taxon>Bartonellaceae</taxon>
        <taxon>Bartonella</taxon>
    </lineage>
</organism>
<feature type="binding site" evidence="6">
    <location>
        <position position="245"/>
    </location>
    <ligand>
        <name>S-adenosyl-L-methionine</name>
        <dbReference type="ChEBI" id="CHEBI:59789"/>
    </ligand>
</feature>
<dbReference type="GO" id="GO:0008168">
    <property type="term" value="F:methyltransferase activity"/>
    <property type="evidence" value="ECO:0007669"/>
    <property type="project" value="UniProtKB-KW"/>
</dbReference>
<comment type="similarity">
    <text evidence="6">Belongs to the class I-like SAM-binding methyltransferase superfamily. RNA M5U methyltransferase family.</text>
</comment>
<proteinExistence type="inferred from homology"/>
<keyword evidence="9" id="KW-1185">Reference proteome</keyword>
<comment type="caution">
    <text evidence="8">The sequence shown here is derived from an EMBL/GenBank/DDBJ whole genome shotgun (WGS) entry which is preliminary data.</text>
</comment>
<dbReference type="Pfam" id="PF05958">
    <property type="entry name" value="tRNA_U5-meth_tr"/>
    <property type="match status" value="1"/>
</dbReference>
<dbReference type="Proteomes" id="UP001549086">
    <property type="component" value="Unassembled WGS sequence"/>
</dbReference>
<gene>
    <name evidence="8" type="ORF">ABID23_000430</name>
</gene>
<dbReference type="EC" id="2.1.1.190" evidence="8"/>
<dbReference type="PROSITE" id="PS01230">
    <property type="entry name" value="TRMA_1"/>
    <property type="match status" value="1"/>
</dbReference>
<dbReference type="Gene3D" id="3.40.50.150">
    <property type="entry name" value="Vaccinia Virus protein VP39"/>
    <property type="match status" value="1"/>
</dbReference>
<evidence type="ECO:0000256" key="7">
    <source>
        <dbReference type="PROSITE-ProRule" id="PRU10015"/>
    </source>
</evidence>
<evidence type="ECO:0000256" key="4">
    <source>
        <dbReference type="ARBA" id="ARBA00022691"/>
    </source>
</evidence>
<dbReference type="SUPFAM" id="SSF53335">
    <property type="entry name" value="S-adenosyl-L-methionine-dependent methyltransferases"/>
    <property type="match status" value="1"/>
</dbReference>
<feature type="binding site" evidence="6">
    <location>
        <position position="340"/>
    </location>
    <ligand>
        <name>S-adenosyl-L-methionine</name>
        <dbReference type="ChEBI" id="CHEBI:59789"/>
    </ligand>
</feature>
<protein>
    <submittedName>
        <fullName evidence="8">23S rRNA (Uracil1939-C5)-methyltransferase</fullName>
        <ecNumber evidence="8">2.1.1.190</ecNumber>
    </submittedName>
</protein>
<sequence>MNNNVIIDHMGANGHGVIKTLRGLIYVPFTLPGEFAEISIHGKYAKLIDLKEKSPERIEALCQHFGECGGCALQHWHIDSYHEWKRQLVVDALKEYGLDIAVSSLVACKPYSRRRMTLTASMTLQGQKVGFNRALSHEIVALEECPVSCPEIISKLDDIKMLCAFLSDYVKRFHITITHVENGLDVAFKGCVIRHESLRQKMISAALSCGITRLSVEGETWIEQEKPLIYFGDVCVELPAGSFLQATLEAENVMSHIIMTHLKKAKNALDLFSGVGTFTLRMAKKVNVHAVESNEAALESLDSAVRSATGLKTVSCEKRDLFRRPLSVKELECFDYIVFDPPRAGAEEQVRELAKAAIPRVIAISCDASTFARDLSLLVAGGYTVEKIIPIDQFLWSSHVEIVAVLSKRKVKTGWKL</sequence>
<dbReference type="InterPro" id="IPR029063">
    <property type="entry name" value="SAM-dependent_MTases_sf"/>
</dbReference>
<dbReference type="PANTHER" id="PTHR11061:SF49">
    <property type="entry name" value="23S RRNA (URACIL(1939)-C(5))-METHYLTRANSFERASE RLMD"/>
    <property type="match status" value="1"/>
</dbReference>
<dbReference type="PROSITE" id="PS51687">
    <property type="entry name" value="SAM_MT_RNA_M5U"/>
    <property type="match status" value="1"/>
</dbReference>
<dbReference type="InterPro" id="IPR010280">
    <property type="entry name" value="U5_MeTrfase_fam"/>
</dbReference>
<feature type="binding site" evidence="6">
    <location>
        <position position="292"/>
    </location>
    <ligand>
        <name>S-adenosyl-L-methionine</name>
        <dbReference type="ChEBI" id="CHEBI:59789"/>
    </ligand>
</feature>
<name>A0ABV2HFN7_9HYPH</name>
<keyword evidence="4 6" id="KW-0949">S-adenosyl-L-methionine</keyword>
<feature type="binding site" evidence="6">
    <location>
        <position position="272"/>
    </location>
    <ligand>
        <name>S-adenosyl-L-methionine</name>
        <dbReference type="ChEBI" id="CHEBI:59789"/>
    </ligand>
</feature>